<dbReference type="Pfam" id="PF10904">
    <property type="entry name" value="DUF2694"/>
    <property type="match status" value="1"/>
</dbReference>
<proteinExistence type="predicted"/>
<dbReference type="KEGG" id="mul:MUL_0046"/>
<organism evidence="1 2">
    <name type="scientific">Mycobacterium ulcerans (strain Agy99)</name>
    <dbReference type="NCBI Taxonomy" id="362242"/>
    <lineage>
        <taxon>Bacteria</taxon>
        <taxon>Bacillati</taxon>
        <taxon>Actinomycetota</taxon>
        <taxon>Actinomycetes</taxon>
        <taxon>Mycobacteriales</taxon>
        <taxon>Mycobacteriaceae</taxon>
        <taxon>Mycobacterium</taxon>
        <taxon>Mycobacterium ulcerans group</taxon>
    </lineage>
</organism>
<dbReference type="Proteomes" id="UP000000765">
    <property type="component" value="Chromosome"/>
</dbReference>
<dbReference type="InterPro" id="IPR024426">
    <property type="entry name" value="DUF2694"/>
</dbReference>
<dbReference type="EMBL" id="CP000325">
    <property type="protein sequence ID" value="ABL02821.1"/>
    <property type="molecule type" value="Genomic_DNA"/>
</dbReference>
<dbReference type="HOGENOM" id="CLU_156540_0_0_11"/>
<gene>
    <name evidence="1" type="ordered locus">MUL_0046</name>
</gene>
<sequence>MTDANPAFDTVHPSGHILVRSCRGGYMHSVALSEGAMETDAAALAEGILLTADVSCLKALLEVREEIVAAGHTPSAEVPTNRDLDVAIERLLAHQLRPRPADRLEQPGFGGIGIGCDVGGWFDGIGAKQFPRAA</sequence>
<accession>A0PKF2</accession>
<dbReference type="AlphaFoldDB" id="A0PKF2"/>
<evidence type="ECO:0000313" key="2">
    <source>
        <dbReference type="Proteomes" id="UP000000765"/>
    </source>
</evidence>
<reference evidence="1 2" key="1">
    <citation type="journal article" date="2007" name="Genome Res.">
        <title>Reductive evolution and niche adaptation inferred from the genome of Mycobacterium ulcerans, the causative agent of Buruli ulcer.</title>
        <authorList>
            <person name="Stinear T.P."/>
            <person name="Seemann T."/>
            <person name="Pidot S."/>
            <person name="Frigui W."/>
            <person name="Reysset G."/>
            <person name="Garnier T."/>
            <person name="Meurice G."/>
            <person name="Simon D."/>
            <person name="Bouchier C."/>
            <person name="Ma L."/>
            <person name="Tichit M."/>
            <person name="Porter J.L."/>
            <person name="Ryan J."/>
            <person name="Johnson P.D."/>
            <person name="Davies J.K."/>
            <person name="Jenkin G.A."/>
            <person name="Small P.L."/>
            <person name="Jones L.M."/>
            <person name="Tekaia F."/>
            <person name="Laval F."/>
            <person name="Daffe M."/>
            <person name="Parkhill J."/>
            <person name="Cole S.T."/>
        </authorList>
    </citation>
    <scope>NUCLEOTIDE SEQUENCE [LARGE SCALE GENOMIC DNA]</scope>
    <source>
        <strain evidence="1 2">Agy99</strain>
    </source>
</reference>
<name>A0PKF2_MYCUA</name>
<evidence type="ECO:0000313" key="1">
    <source>
        <dbReference type="EMBL" id="ABL02821.1"/>
    </source>
</evidence>
<dbReference type="eggNOG" id="ENOG5031KHD">
    <property type="taxonomic scope" value="Bacteria"/>
</dbReference>
<evidence type="ECO:0008006" key="3">
    <source>
        <dbReference type="Google" id="ProtNLM"/>
    </source>
</evidence>
<protein>
    <recommendedName>
        <fullName evidence="3">DUF2694 domain-containing protein</fullName>
    </recommendedName>
</protein>